<feature type="region of interest" description="Disordered" evidence="1">
    <location>
        <begin position="103"/>
        <end position="175"/>
    </location>
</feature>
<feature type="signal peptide" evidence="2">
    <location>
        <begin position="1"/>
        <end position="28"/>
    </location>
</feature>
<feature type="compositionally biased region" description="Polar residues" evidence="1">
    <location>
        <begin position="165"/>
        <end position="175"/>
    </location>
</feature>
<feature type="compositionally biased region" description="Low complexity" evidence="1">
    <location>
        <begin position="103"/>
        <end position="114"/>
    </location>
</feature>
<sequence>MNGHITRRRRLFVLLAGFFGFVTSASVAALPGTAIVQGLSTSTAAAADSPGFRGSTAPGTALGRGHRSSERPVTISLTIARSPGAVSTGALPAARRSIEAARSAAQRNAASAQHATDHIQSQTVGTLPSRGSLTGADPRPAGVAGETAIVRAAVPASDVQVRGPPSSTGSHALSR</sequence>
<accession>A0ABP8QEN8</accession>
<protein>
    <submittedName>
        <fullName evidence="3">Uncharacterized protein</fullName>
    </submittedName>
</protein>
<evidence type="ECO:0000313" key="4">
    <source>
        <dbReference type="Proteomes" id="UP001500503"/>
    </source>
</evidence>
<feature type="chain" id="PRO_5045042551" evidence="2">
    <location>
        <begin position="29"/>
        <end position="175"/>
    </location>
</feature>
<comment type="caution">
    <text evidence="3">The sequence shown here is derived from an EMBL/GenBank/DDBJ whole genome shotgun (WGS) entry which is preliminary data.</text>
</comment>
<dbReference type="Proteomes" id="UP001500503">
    <property type="component" value="Unassembled WGS sequence"/>
</dbReference>
<name>A0ABP8QEN8_9ACTN</name>
<keyword evidence="2" id="KW-0732">Signal</keyword>
<dbReference type="RefSeq" id="WP_345467689.1">
    <property type="nucleotide sequence ID" value="NZ_BAABHF010000025.1"/>
</dbReference>
<gene>
    <name evidence="3" type="ORF">GCM10023191_049010</name>
</gene>
<evidence type="ECO:0000313" key="3">
    <source>
        <dbReference type="EMBL" id="GAA4500529.1"/>
    </source>
</evidence>
<organism evidence="3 4">
    <name type="scientific">Actinoallomurus oryzae</name>
    <dbReference type="NCBI Taxonomy" id="502180"/>
    <lineage>
        <taxon>Bacteria</taxon>
        <taxon>Bacillati</taxon>
        <taxon>Actinomycetota</taxon>
        <taxon>Actinomycetes</taxon>
        <taxon>Streptosporangiales</taxon>
        <taxon>Thermomonosporaceae</taxon>
        <taxon>Actinoallomurus</taxon>
    </lineage>
</organism>
<keyword evidence="4" id="KW-1185">Reference proteome</keyword>
<reference evidence="4" key="1">
    <citation type="journal article" date="2019" name="Int. J. Syst. Evol. Microbiol.">
        <title>The Global Catalogue of Microorganisms (GCM) 10K type strain sequencing project: providing services to taxonomists for standard genome sequencing and annotation.</title>
        <authorList>
            <consortium name="The Broad Institute Genomics Platform"/>
            <consortium name="The Broad Institute Genome Sequencing Center for Infectious Disease"/>
            <person name="Wu L."/>
            <person name="Ma J."/>
        </authorList>
    </citation>
    <scope>NUCLEOTIDE SEQUENCE [LARGE SCALE GENOMIC DNA]</scope>
    <source>
        <strain evidence="4">JCM 17933</strain>
    </source>
</reference>
<evidence type="ECO:0000256" key="2">
    <source>
        <dbReference type="SAM" id="SignalP"/>
    </source>
</evidence>
<feature type="compositionally biased region" description="Polar residues" evidence="1">
    <location>
        <begin position="118"/>
        <end position="132"/>
    </location>
</feature>
<dbReference type="EMBL" id="BAABHF010000025">
    <property type="protein sequence ID" value="GAA4500529.1"/>
    <property type="molecule type" value="Genomic_DNA"/>
</dbReference>
<proteinExistence type="predicted"/>
<feature type="region of interest" description="Disordered" evidence="1">
    <location>
        <begin position="45"/>
        <end position="70"/>
    </location>
</feature>
<evidence type="ECO:0000256" key="1">
    <source>
        <dbReference type="SAM" id="MobiDB-lite"/>
    </source>
</evidence>